<dbReference type="AlphaFoldDB" id="A0A0F6TVC8"/>
<sequence length="270" mass="28857">MLITREDLRNWRVGAVMYRWFLRRFPEGGNYADVHRALSREGYLDWANSLVEYAWSRWLNEENFARQDISAMSRLARPDASLGDQQVANAGDNANLGCAGDNMKIASSGYASQIASAGYCVRIGSVGYNSHISSSGDRARLAAAGNSTRISSAGNGTRIASCGMRVRVSSLGERNHVASNGDLSQIVSFGANAKIANSGDNVHIICNGDNAIVASTGVVDFIVLGPGGGCAALAYHDGERMRFAVAVEGEAGIRAGVKYRLDDAHQFVEC</sequence>
<proteinExistence type="predicted"/>
<evidence type="ECO:0008006" key="3">
    <source>
        <dbReference type="Google" id="ProtNLM"/>
    </source>
</evidence>
<dbReference type="RefSeq" id="WP_046483346.1">
    <property type="nucleotide sequence ID" value="NZ_CP011132.1"/>
</dbReference>
<dbReference type="InterPro" id="IPR059209">
    <property type="entry name" value="YdhT-like"/>
</dbReference>
<gene>
    <name evidence="1" type="ORF">F384_12980</name>
</gene>
<evidence type="ECO:0000313" key="2">
    <source>
        <dbReference type="Proteomes" id="UP000034085"/>
    </source>
</evidence>
<dbReference type="EMBL" id="CP011132">
    <property type="protein sequence ID" value="AKE59406.1"/>
    <property type="molecule type" value="Genomic_DNA"/>
</dbReference>
<accession>A0A0F6TVC8</accession>
<dbReference type="KEGG" id="cama:F384_12980"/>
<reference evidence="1 2" key="1">
    <citation type="journal article" date="2013" name="Appl. Microbiol. Biotechnol.">
        <title>Glycerol assimilation and production of 1,3-propanediol by Citrobacter amalonaticus Y19.</title>
        <authorList>
            <person name="Ainala S.K."/>
            <person name="Ashok S."/>
            <person name="Ko Y."/>
            <person name="Park S."/>
        </authorList>
    </citation>
    <scope>NUCLEOTIDE SEQUENCE [LARGE SCALE GENOMIC DNA]</scope>
    <source>
        <strain evidence="1 2">Y19</strain>
    </source>
</reference>
<evidence type="ECO:0000313" key="1">
    <source>
        <dbReference type="EMBL" id="AKE59406.1"/>
    </source>
</evidence>
<dbReference type="PATRIC" id="fig|1261127.3.peg.2725"/>
<dbReference type="Proteomes" id="UP000034085">
    <property type="component" value="Chromosome"/>
</dbReference>
<dbReference type="HOGENOM" id="CLU_089922_0_0_6"/>
<dbReference type="OrthoDB" id="8456222at2"/>
<protein>
    <recommendedName>
        <fullName evidence="3">Oxidoreductase subunit</fullName>
    </recommendedName>
</protein>
<organism evidence="1 2">
    <name type="scientific">Citrobacter amalonaticus Y19</name>
    <dbReference type="NCBI Taxonomy" id="1261127"/>
    <lineage>
        <taxon>Bacteria</taxon>
        <taxon>Pseudomonadati</taxon>
        <taxon>Pseudomonadota</taxon>
        <taxon>Gammaproteobacteria</taxon>
        <taxon>Enterobacterales</taxon>
        <taxon>Enterobacteriaceae</taxon>
        <taxon>Citrobacter</taxon>
    </lineage>
</organism>
<name>A0A0F6TVC8_CITAM</name>
<dbReference type="NCBIfam" id="NF007410">
    <property type="entry name" value="PRK09946.1"/>
    <property type="match status" value="1"/>
</dbReference>